<dbReference type="Proteomes" id="UP001172386">
    <property type="component" value="Unassembled WGS sequence"/>
</dbReference>
<dbReference type="EMBL" id="JAPDRQ010000324">
    <property type="protein sequence ID" value="KAJ9650630.1"/>
    <property type="molecule type" value="Genomic_DNA"/>
</dbReference>
<sequence>MPHTSRRKKNTPVKRVEVTDEDGWTRVTTTNQDQRAPKTVVHALPTDGENPWRTVPEPAASVEKVQAAYLKHEQQWLASDSCKTLVAILKEQVLADGFHVDKCIIFGSASFCGVWQGWKERHAAALTQLAVLKTIQSTISASTEQSTPMYAQEPAYNDIDVEFLKILGVTVVHDGEGYNLITANSLAYTPGAEMFVEMQVLQKKPGVLLTGKLDWYWRNQKGQACTNRVSRDNEMVTFTDELKTSGETSIRDKKDGTRTNQRLEEECQVLETFVRAKQCASLPRFDYKDDPFHNQYLYWPRTPDDGEGVSADAPVE</sequence>
<name>A0ACC2ZSN0_9EURO</name>
<comment type="caution">
    <text evidence="1">The sequence shown here is derived from an EMBL/GenBank/DDBJ whole genome shotgun (WGS) entry which is preliminary data.</text>
</comment>
<evidence type="ECO:0000313" key="2">
    <source>
        <dbReference type="Proteomes" id="UP001172386"/>
    </source>
</evidence>
<evidence type="ECO:0000313" key="1">
    <source>
        <dbReference type="EMBL" id="KAJ9650630.1"/>
    </source>
</evidence>
<organism evidence="1 2">
    <name type="scientific">Neophaeococcomyces mojaviensis</name>
    <dbReference type="NCBI Taxonomy" id="3383035"/>
    <lineage>
        <taxon>Eukaryota</taxon>
        <taxon>Fungi</taxon>
        <taxon>Dikarya</taxon>
        <taxon>Ascomycota</taxon>
        <taxon>Pezizomycotina</taxon>
        <taxon>Eurotiomycetes</taxon>
        <taxon>Chaetothyriomycetidae</taxon>
        <taxon>Chaetothyriales</taxon>
        <taxon>Chaetothyriales incertae sedis</taxon>
        <taxon>Neophaeococcomyces</taxon>
    </lineage>
</organism>
<keyword evidence="2" id="KW-1185">Reference proteome</keyword>
<gene>
    <name evidence="1" type="ORF">H2198_010068</name>
</gene>
<accession>A0ACC2ZSN0</accession>
<reference evidence="1" key="1">
    <citation type="submission" date="2022-10" db="EMBL/GenBank/DDBJ databases">
        <title>Culturing micro-colonial fungi from biological soil crusts in the Mojave desert and describing Neophaeococcomyces mojavensis, and introducing the new genera and species Taxawa tesnikishii.</title>
        <authorList>
            <person name="Kurbessoian T."/>
            <person name="Stajich J.E."/>
        </authorList>
    </citation>
    <scope>NUCLEOTIDE SEQUENCE</scope>
    <source>
        <strain evidence="1">JES_112</strain>
    </source>
</reference>
<proteinExistence type="predicted"/>
<protein>
    <submittedName>
        <fullName evidence="1">Uncharacterized protein</fullName>
    </submittedName>
</protein>